<evidence type="ECO:0000313" key="2">
    <source>
        <dbReference type="Proteomes" id="UP000238312"/>
    </source>
</evidence>
<accession>A0A2T0N2I7</accession>
<proteinExistence type="predicted"/>
<reference evidence="1 2" key="1">
    <citation type="submission" date="2018-03" db="EMBL/GenBank/DDBJ databases">
        <title>Genomic Encyclopedia of Type Strains, Phase III (KMG-III): the genomes of soil and plant-associated and newly described type strains.</title>
        <authorList>
            <person name="Whitman W."/>
        </authorList>
    </citation>
    <scope>NUCLEOTIDE SEQUENCE [LARGE SCALE GENOMIC DNA]</scope>
    <source>
        <strain evidence="1 2">CGMCC 4.7104</strain>
    </source>
</reference>
<dbReference type="AlphaFoldDB" id="A0A2T0N2I7"/>
<evidence type="ECO:0000313" key="1">
    <source>
        <dbReference type="EMBL" id="PRX66167.1"/>
    </source>
</evidence>
<sequence>MNRSPKRDEVSSEHRIAKRLRRLRSPQRKLGNKSRAKVARTWIVGVLVAALGITITDATTGALSTVASGIKSRIFDGPPVRVTKTIDFVSQERERLRRSSYILPGRSIASMGPPPKIDMEDYAARAAWAKQNNAVDAYNSYIRVVVDAPQSKTVVLTGLRVRVLQRRPPPSGVAIDAIGAGPIVTRSFFASLDEEQSRIEYMEPEEIVPGQERAIDFPFRISNTEPEVFLIITDVQKFDVDWQAELTWVADGKAGRSVIDDEGKPFRTASAANAPMYTPTAKGWKKVGD</sequence>
<comment type="caution">
    <text evidence="1">The sequence shown here is derived from an EMBL/GenBank/DDBJ whole genome shotgun (WGS) entry which is preliminary data.</text>
</comment>
<name>A0A2T0N2I7_9ACTN</name>
<dbReference type="EMBL" id="PVNG01000006">
    <property type="protein sequence ID" value="PRX66167.1"/>
    <property type="molecule type" value="Genomic_DNA"/>
</dbReference>
<protein>
    <submittedName>
        <fullName evidence="1">Uncharacterized protein</fullName>
    </submittedName>
</protein>
<dbReference type="Proteomes" id="UP000238312">
    <property type="component" value="Unassembled WGS sequence"/>
</dbReference>
<gene>
    <name evidence="1" type="ORF">B0I32_106303</name>
</gene>
<organism evidence="1 2">
    <name type="scientific">Nonomuraea fuscirosea</name>
    <dbReference type="NCBI Taxonomy" id="1291556"/>
    <lineage>
        <taxon>Bacteria</taxon>
        <taxon>Bacillati</taxon>
        <taxon>Actinomycetota</taxon>
        <taxon>Actinomycetes</taxon>
        <taxon>Streptosporangiales</taxon>
        <taxon>Streptosporangiaceae</taxon>
        <taxon>Nonomuraea</taxon>
    </lineage>
</organism>
<keyword evidence="2" id="KW-1185">Reference proteome</keyword>